<evidence type="ECO:0000256" key="1">
    <source>
        <dbReference type="SAM" id="Phobius"/>
    </source>
</evidence>
<reference evidence="2 3" key="1">
    <citation type="journal article" date="2022" name="Nat. Plants">
        <title>Genomes of leafy and leafless Platanthera orchids illuminate the evolution of mycoheterotrophy.</title>
        <authorList>
            <person name="Li M.H."/>
            <person name="Liu K.W."/>
            <person name="Li Z."/>
            <person name="Lu H.C."/>
            <person name="Ye Q.L."/>
            <person name="Zhang D."/>
            <person name="Wang J.Y."/>
            <person name="Li Y.F."/>
            <person name="Zhong Z.M."/>
            <person name="Liu X."/>
            <person name="Yu X."/>
            <person name="Liu D.K."/>
            <person name="Tu X.D."/>
            <person name="Liu B."/>
            <person name="Hao Y."/>
            <person name="Liao X.Y."/>
            <person name="Jiang Y.T."/>
            <person name="Sun W.H."/>
            <person name="Chen J."/>
            <person name="Chen Y.Q."/>
            <person name="Ai Y."/>
            <person name="Zhai J.W."/>
            <person name="Wu S.S."/>
            <person name="Zhou Z."/>
            <person name="Hsiao Y.Y."/>
            <person name="Wu W.L."/>
            <person name="Chen Y.Y."/>
            <person name="Lin Y.F."/>
            <person name="Hsu J.L."/>
            <person name="Li C.Y."/>
            <person name="Wang Z.W."/>
            <person name="Zhao X."/>
            <person name="Zhong W.Y."/>
            <person name="Ma X.K."/>
            <person name="Ma L."/>
            <person name="Huang J."/>
            <person name="Chen G.Z."/>
            <person name="Huang M.Z."/>
            <person name="Huang L."/>
            <person name="Peng D.H."/>
            <person name="Luo Y.B."/>
            <person name="Zou S.Q."/>
            <person name="Chen S.P."/>
            <person name="Lan S."/>
            <person name="Tsai W.C."/>
            <person name="Van de Peer Y."/>
            <person name="Liu Z.J."/>
        </authorList>
    </citation>
    <scope>NUCLEOTIDE SEQUENCE [LARGE SCALE GENOMIC DNA]</scope>
    <source>
        <strain evidence="2">Lor288</strain>
    </source>
</reference>
<organism evidence="2 3">
    <name type="scientific">Platanthera guangdongensis</name>
    <dbReference type="NCBI Taxonomy" id="2320717"/>
    <lineage>
        <taxon>Eukaryota</taxon>
        <taxon>Viridiplantae</taxon>
        <taxon>Streptophyta</taxon>
        <taxon>Embryophyta</taxon>
        <taxon>Tracheophyta</taxon>
        <taxon>Spermatophyta</taxon>
        <taxon>Magnoliopsida</taxon>
        <taxon>Liliopsida</taxon>
        <taxon>Asparagales</taxon>
        <taxon>Orchidaceae</taxon>
        <taxon>Orchidoideae</taxon>
        <taxon>Orchideae</taxon>
        <taxon>Orchidinae</taxon>
        <taxon>Platanthera</taxon>
    </lineage>
</organism>
<feature type="transmembrane region" description="Helical" evidence="1">
    <location>
        <begin position="26"/>
        <end position="45"/>
    </location>
</feature>
<protein>
    <submittedName>
        <fullName evidence="2">Uncharacterized protein</fullName>
    </submittedName>
</protein>
<sequence>MLELLMFAFLVFSAVSLYLGYMRLALAFICMTAFFLLCMKITKRVSQSRKSKRRMLLPLSM</sequence>
<gene>
    <name evidence="2" type="ORF">KSP40_PGU014044</name>
</gene>
<keyword evidence="3" id="KW-1185">Reference proteome</keyword>
<evidence type="ECO:0000313" key="2">
    <source>
        <dbReference type="EMBL" id="KAK8967047.1"/>
    </source>
</evidence>
<keyword evidence="1" id="KW-0472">Membrane</keyword>
<dbReference type="PANTHER" id="PTHR34936:SF7">
    <property type="entry name" value="NADH-UBIQUINONE OXIDOREDUCTASE CHAIN 5"/>
    <property type="match status" value="1"/>
</dbReference>
<dbReference type="Proteomes" id="UP001412067">
    <property type="component" value="Unassembled WGS sequence"/>
</dbReference>
<comment type="caution">
    <text evidence="2">The sequence shown here is derived from an EMBL/GenBank/DDBJ whole genome shotgun (WGS) entry which is preliminary data.</text>
</comment>
<proteinExistence type="predicted"/>
<accession>A0ABR2MS79</accession>
<evidence type="ECO:0000313" key="3">
    <source>
        <dbReference type="Proteomes" id="UP001412067"/>
    </source>
</evidence>
<keyword evidence="1" id="KW-1133">Transmembrane helix</keyword>
<dbReference type="EMBL" id="JBBWWR010000005">
    <property type="protein sequence ID" value="KAK8967047.1"/>
    <property type="molecule type" value="Genomic_DNA"/>
</dbReference>
<dbReference type="PANTHER" id="PTHR34936">
    <property type="entry name" value="EXPRESSED PROTEIN"/>
    <property type="match status" value="1"/>
</dbReference>
<name>A0ABR2MS79_9ASPA</name>
<keyword evidence="1" id="KW-0812">Transmembrane</keyword>